<gene>
    <name evidence="3" type="ORF">Pla163_08130</name>
</gene>
<dbReference type="PANTHER" id="PTHR44103">
    <property type="entry name" value="PROPROTEIN CONVERTASE P"/>
    <property type="match status" value="1"/>
</dbReference>
<evidence type="ECO:0000313" key="3">
    <source>
        <dbReference type="EMBL" id="QDU83712.1"/>
    </source>
</evidence>
<keyword evidence="1 2" id="KW-0732">Signal</keyword>
<dbReference type="AlphaFoldDB" id="A0A518CWV3"/>
<evidence type="ECO:0000256" key="1">
    <source>
        <dbReference type="ARBA" id="ARBA00022729"/>
    </source>
</evidence>
<proteinExistence type="predicted"/>
<evidence type="ECO:0000256" key="2">
    <source>
        <dbReference type="SAM" id="SignalP"/>
    </source>
</evidence>
<protein>
    <submittedName>
        <fullName evidence="3">FG-GAP repeat protein</fullName>
    </submittedName>
</protein>
<organism evidence="3 4">
    <name type="scientific">Rohdeia mirabilis</name>
    <dbReference type="NCBI Taxonomy" id="2528008"/>
    <lineage>
        <taxon>Bacteria</taxon>
        <taxon>Pseudomonadati</taxon>
        <taxon>Planctomycetota</taxon>
        <taxon>Planctomycetia</taxon>
        <taxon>Planctomycetia incertae sedis</taxon>
        <taxon>Rohdeia</taxon>
    </lineage>
</organism>
<dbReference type="RefSeq" id="WP_145183908.1">
    <property type="nucleotide sequence ID" value="NZ_CP036290.1"/>
</dbReference>
<feature type="signal peptide" evidence="2">
    <location>
        <begin position="1"/>
        <end position="23"/>
    </location>
</feature>
<dbReference type="InterPro" id="IPR013517">
    <property type="entry name" value="FG-GAP"/>
</dbReference>
<feature type="chain" id="PRO_5022000363" evidence="2">
    <location>
        <begin position="24"/>
        <end position="645"/>
    </location>
</feature>
<dbReference type="Pfam" id="PF13517">
    <property type="entry name" value="FG-GAP_3"/>
    <property type="match status" value="3"/>
</dbReference>
<dbReference type="EMBL" id="CP036290">
    <property type="protein sequence ID" value="QDU83712.1"/>
    <property type="molecule type" value="Genomic_DNA"/>
</dbReference>
<evidence type="ECO:0000313" key="4">
    <source>
        <dbReference type="Proteomes" id="UP000319342"/>
    </source>
</evidence>
<dbReference type="OrthoDB" id="227135at2"/>
<dbReference type="Gene3D" id="2.130.10.130">
    <property type="entry name" value="Integrin alpha, N-terminal"/>
    <property type="match status" value="1"/>
</dbReference>
<dbReference type="InterPro" id="IPR028994">
    <property type="entry name" value="Integrin_alpha_N"/>
</dbReference>
<reference evidence="3 4" key="1">
    <citation type="submission" date="2019-02" db="EMBL/GenBank/DDBJ databases">
        <title>Deep-cultivation of Planctomycetes and their phenomic and genomic characterization uncovers novel biology.</title>
        <authorList>
            <person name="Wiegand S."/>
            <person name="Jogler M."/>
            <person name="Boedeker C."/>
            <person name="Pinto D."/>
            <person name="Vollmers J."/>
            <person name="Rivas-Marin E."/>
            <person name="Kohn T."/>
            <person name="Peeters S.H."/>
            <person name="Heuer A."/>
            <person name="Rast P."/>
            <person name="Oberbeckmann S."/>
            <person name="Bunk B."/>
            <person name="Jeske O."/>
            <person name="Meyerdierks A."/>
            <person name="Storesund J.E."/>
            <person name="Kallscheuer N."/>
            <person name="Luecker S."/>
            <person name="Lage O.M."/>
            <person name="Pohl T."/>
            <person name="Merkel B.J."/>
            <person name="Hornburger P."/>
            <person name="Mueller R.-W."/>
            <person name="Bruemmer F."/>
            <person name="Labrenz M."/>
            <person name="Spormann A.M."/>
            <person name="Op den Camp H."/>
            <person name="Overmann J."/>
            <person name="Amann R."/>
            <person name="Jetten M.S.M."/>
            <person name="Mascher T."/>
            <person name="Medema M.H."/>
            <person name="Devos D.P."/>
            <person name="Kaster A.-K."/>
            <person name="Ovreas L."/>
            <person name="Rohde M."/>
            <person name="Galperin M.Y."/>
            <person name="Jogler C."/>
        </authorList>
    </citation>
    <scope>NUCLEOTIDE SEQUENCE [LARGE SCALE GENOMIC DNA]</scope>
    <source>
        <strain evidence="3 4">Pla163</strain>
    </source>
</reference>
<sequence length="645" mass="66804" precursor="true">MTRFAPALTAAVVGAFVPAPLFAQQFVHSSNALPGSVWTEGVEPADVDNDGDIDLFFADGDGFSSAGTKRQNRLYINKLEVTPNTWADESVLRLGTNSSNAKMAISGDVNGDGWIDAMFCNAFNTDRPFLYVNRGSSGPGIFVERGVQAGFSTAYSSASGQFGDLDNDGDLDLILCDSGSSFLGGSGDKPHLFFNDGSGIFTENAAALGAPTKKAHMDVQLVDIDGDFDLDFFGANRASNSGGNHYLMLNDGTGTFTDVSNLLPGTSTNVYEAEVGDLDNDSDLDLFFVSLSGFAEGSVRNNLNTGSLGFSSGSTLSGSDDNEVGLIDFDNDGDYDIAIGSLGSSEKLFRNNGNLSFSTVSSDFTSISDSTLDLGIADFDNDGDYDIVTAQGESNPGQFQNKIYLNTGSADTLAPVVSAIESIGVQPANGPWVVRAQVRDQVMDDGHDWVSASVDYFVTTAAGSTPNTAGTATRMAGGLWRFAMDDTAEGAGLTLNYTLTFTDWAGNSTTTGVQVVPLGPVCGIVPYGLAAGGANVLVMDAIGSTAPGSGFDVVVTAPGQPAVATIVAFGRDSYPFAGGTGLLDLANYYTLVVTPVVGSTATSTWHLPNNPSLIGAVLNFQAAIPDPSVVGGVALSNGVEIGICN</sequence>
<dbReference type="Proteomes" id="UP000319342">
    <property type="component" value="Chromosome"/>
</dbReference>
<accession>A0A518CWV3</accession>
<name>A0A518CWV3_9BACT</name>
<keyword evidence="4" id="KW-1185">Reference proteome</keyword>
<dbReference type="PANTHER" id="PTHR44103:SF1">
    <property type="entry name" value="PROPROTEIN CONVERTASE P"/>
    <property type="match status" value="1"/>
</dbReference>
<dbReference type="SUPFAM" id="SSF69318">
    <property type="entry name" value="Integrin alpha N-terminal domain"/>
    <property type="match status" value="1"/>
</dbReference>